<organism evidence="1 2">
    <name type="scientific">Vagococcus fessus</name>
    <dbReference type="NCBI Taxonomy" id="120370"/>
    <lineage>
        <taxon>Bacteria</taxon>
        <taxon>Bacillati</taxon>
        <taxon>Bacillota</taxon>
        <taxon>Bacilli</taxon>
        <taxon>Lactobacillales</taxon>
        <taxon>Enterococcaceae</taxon>
        <taxon>Vagococcus</taxon>
    </lineage>
</organism>
<gene>
    <name evidence="1" type="ORF">CBF31_01865</name>
</gene>
<dbReference type="AlphaFoldDB" id="A0A430AC53"/>
<protein>
    <recommendedName>
        <fullName evidence="3">NAD-dependent dehydratase</fullName>
    </recommendedName>
</protein>
<dbReference type="Gene3D" id="3.40.50.720">
    <property type="entry name" value="NAD(P)-binding Rossmann-like Domain"/>
    <property type="match status" value="1"/>
</dbReference>
<evidence type="ECO:0000313" key="1">
    <source>
        <dbReference type="EMBL" id="RSU04791.1"/>
    </source>
</evidence>
<dbReference type="InterPro" id="IPR036291">
    <property type="entry name" value="NAD(P)-bd_dom_sf"/>
</dbReference>
<sequence>MKKILVFGGTRFFGEKVVASFLRLGYHVTIATRGLTPDSFGDTVNRVEIDRSNAAHPAWKELANTHWDVVFDNICFTKEDAEIACTYLKDVSHYLLTSSLAVYKGITPDSGFVETDFDAATHTFDSTTPVDYGEGKRQAEHYFTHNYSNPVTFLRFPVVLDDDDYTERLHFYLRAIKKNETIKFQNDNGRFSFVRASEIPNMLQFIVSTPIFGPLNLASNQIYTTDEFITHLGVATEQEELSISYEDTNWEELSPFAKYPNPMSVALLMQYGYPVSELDDWLPALMTRLYNKLK</sequence>
<dbReference type="EMBL" id="NGJY01000001">
    <property type="protein sequence ID" value="RSU04791.1"/>
    <property type="molecule type" value="Genomic_DNA"/>
</dbReference>
<dbReference type="OrthoDB" id="9809586at2"/>
<dbReference type="SUPFAM" id="SSF51735">
    <property type="entry name" value="NAD(P)-binding Rossmann-fold domains"/>
    <property type="match status" value="1"/>
</dbReference>
<dbReference type="Proteomes" id="UP000287101">
    <property type="component" value="Unassembled WGS sequence"/>
</dbReference>
<evidence type="ECO:0008006" key="3">
    <source>
        <dbReference type="Google" id="ProtNLM"/>
    </source>
</evidence>
<keyword evidence="2" id="KW-1185">Reference proteome</keyword>
<evidence type="ECO:0000313" key="2">
    <source>
        <dbReference type="Proteomes" id="UP000287101"/>
    </source>
</evidence>
<proteinExistence type="predicted"/>
<accession>A0A430AC53</accession>
<name>A0A430AC53_9ENTE</name>
<reference evidence="1 2" key="1">
    <citation type="submission" date="2017-05" db="EMBL/GenBank/DDBJ databases">
        <title>Vagococcus spp. assemblies.</title>
        <authorList>
            <person name="Gulvik C.A."/>
        </authorList>
    </citation>
    <scope>NUCLEOTIDE SEQUENCE [LARGE SCALE GENOMIC DNA]</scope>
    <source>
        <strain evidence="1 2">CCUG 41755</strain>
    </source>
</reference>
<comment type="caution">
    <text evidence="1">The sequence shown here is derived from an EMBL/GenBank/DDBJ whole genome shotgun (WGS) entry which is preliminary data.</text>
</comment>
<dbReference type="RefSeq" id="WP_126830401.1">
    <property type="nucleotide sequence ID" value="NZ_CBCRYB010000002.1"/>
</dbReference>